<gene>
    <name evidence="1" type="ORF">DQM28_08310</name>
</gene>
<sequence>MMTTKKSMQTRNLSPKELRMRELPRKLGIKRSYPKISKLVKRRNLWELLHFDKIYRKMIFTFIFGMVLKKLSTFLKYFECTEIVSFPSSTTKSKG</sequence>
<organism evidence="1 2">
    <name type="scientific">Leptospira mayottensis</name>
    <dbReference type="NCBI Taxonomy" id="1137606"/>
    <lineage>
        <taxon>Bacteria</taxon>
        <taxon>Pseudomonadati</taxon>
        <taxon>Spirochaetota</taxon>
        <taxon>Spirochaetia</taxon>
        <taxon>Leptospirales</taxon>
        <taxon>Leptospiraceae</taxon>
        <taxon>Leptospira</taxon>
    </lineage>
</organism>
<protein>
    <submittedName>
        <fullName evidence="1">Uncharacterized protein</fullName>
    </submittedName>
</protein>
<keyword evidence="2" id="KW-1185">Reference proteome</keyword>
<reference evidence="1 2" key="1">
    <citation type="submission" date="2018-06" db="EMBL/GenBank/DDBJ databases">
        <authorList>
            <person name="Tortosa P."/>
        </authorList>
    </citation>
    <scope>NUCLEOTIDE SEQUENCE [LARGE SCALE GENOMIC DNA]</scope>
    <source>
        <strain evidence="1 2">MDI222</strain>
    </source>
</reference>
<evidence type="ECO:0000313" key="1">
    <source>
        <dbReference type="EMBL" id="AXR64225.1"/>
    </source>
</evidence>
<reference evidence="1 2" key="2">
    <citation type="submission" date="2018-09" db="EMBL/GenBank/DDBJ databases">
        <title>Complete Genome sequences of three Leptospira mayottensis isolates obtained from Tenrecid mammals endemic to the Malagasy region.</title>
        <authorList>
            <person name="Cordonin C."/>
            <person name="Toty C."/>
        </authorList>
    </citation>
    <scope>NUCLEOTIDE SEQUENCE [LARGE SCALE GENOMIC DNA]</scope>
    <source>
        <strain evidence="1 2">MDI222</strain>
    </source>
</reference>
<dbReference type="EMBL" id="CP030144">
    <property type="protein sequence ID" value="AXR64225.1"/>
    <property type="molecule type" value="Genomic_DNA"/>
</dbReference>
<evidence type="ECO:0000313" key="2">
    <source>
        <dbReference type="Proteomes" id="UP000258889"/>
    </source>
</evidence>
<proteinExistence type="predicted"/>
<accession>A0ABM6Y8L0</accession>
<dbReference type="Proteomes" id="UP000258889">
    <property type="component" value="Chromosome i"/>
</dbReference>
<name>A0ABM6Y8L0_9LEPT</name>